<keyword evidence="3" id="KW-1185">Reference proteome</keyword>
<protein>
    <submittedName>
        <fullName evidence="2">Prolyl oligopeptidase family protein</fullName>
    </submittedName>
</protein>
<reference evidence="3" key="1">
    <citation type="journal article" date="2019" name="Curr. Biol.">
        <title>Genome Sequence of Striga asiatica Provides Insight into the Evolution of Plant Parasitism.</title>
        <authorList>
            <person name="Yoshida S."/>
            <person name="Kim S."/>
            <person name="Wafula E.K."/>
            <person name="Tanskanen J."/>
            <person name="Kim Y.M."/>
            <person name="Honaas L."/>
            <person name="Yang Z."/>
            <person name="Spallek T."/>
            <person name="Conn C.E."/>
            <person name="Ichihashi Y."/>
            <person name="Cheong K."/>
            <person name="Cui S."/>
            <person name="Der J.P."/>
            <person name="Gundlach H."/>
            <person name="Jiao Y."/>
            <person name="Hori C."/>
            <person name="Ishida J.K."/>
            <person name="Kasahara H."/>
            <person name="Kiba T."/>
            <person name="Kim M.S."/>
            <person name="Koo N."/>
            <person name="Laohavisit A."/>
            <person name="Lee Y.H."/>
            <person name="Lumba S."/>
            <person name="McCourt P."/>
            <person name="Mortimer J.C."/>
            <person name="Mutuku J.M."/>
            <person name="Nomura T."/>
            <person name="Sasaki-Sekimoto Y."/>
            <person name="Seto Y."/>
            <person name="Wang Y."/>
            <person name="Wakatake T."/>
            <person name="Sakakibara H."/>
            <person name="Demura T."/>
            <person name="Yamaguchi S."/>
            <person name="Yoneyama K."/>
            <person name="Manabe R.I."/>
            <person name="Nelson D.C."/>
            <person name="Schulman A.H."/>
            <person name="Timko M.P."/>
            <person name="dePamphilis C.W."/>
            <person name="Choi D."/>
            <person name="Shirasu K."/>
        </authorList>
    </citation>
    <scope>NUCLEOTIDE SEQUENCE [LARGE SCALE GENOMIC DNA]</scope>
    <source>
        <strain evidence="3">cv. UVA1</strain>
    </source>
</reference>
<feature type="region of interest" description="Disordered" evidence="1">
    <location>
        <begin position="1"/>
        <end position="22"/>
    </location>
</feature>
<dbReference type="OrthoDB" id="248387at2759"/>
<sequence>MSDTERLQLRLPSAAPPTSPQLPSAVRWGPRYWLSVDPLSRMTLIWECEPNAYCITEHHQGQTVDHYYLLRCPVASPCRCSPRNWEHVSQILPGENYDFYSLTVYLIIISLVSSSMSNTQKLSAPRNFSNGNARDDSSCKDLPEYYACGGVRGMLWHNDGRRTMKLNYVKVLDDCWLLQLLTIVRIYFGLPFLRLRVWESAKWVTRVEEYSIYNRNHLVVLNLTTDFVEGKQIFAKQGISTRKSFSIQDNGFLMTIREMAIEMAIGKVKVGS</sequence>
<dbReference type="Proteomes" id="UP000325081">
    <property type="component" value="Unassembled WGS sequence"/>
</dbReference>
<comment type="caution">
    <text evidence="2">The sequence shown here is derived from an EMBL/GenBank/DDBJ whole genome shotgun (WGS) entry which is preliminary data.</text>
</comment>
<evidence type="ECO:0000313" key="2">
    <source>
        <dbReference type="EMBL" id="GER30832.1"/>
    </source>
</evidence>
<evidence type="ECO:0000313" key="3">
    <source>
        <dbReference type="Proteomes" id="UP000325081"/>
    </source>
</evidence>
<name>A0A5A7PDR5_STRAF</name>
<accession>A0A5A7PDR5</accession>
<dbReference type="AlphaFoldDB" id="A0A5A7PDR5"/>
<dbReference type="EMBL" id="BKCP01004405">
    <property type="protein sequence ID" value="GER30832.1"/>
    <property type="molecule type" value="Genomic_DNA"/>
</dbReference>
<proteinExistence type="predicted"/>
<evidence type="ECO:0000256" key="1">
    <source>
        <dbReference type="SAM" id="MobiDB-lite"/>
    </source>
</evidence>
<organism evidence="2 3">
    <name type="scientific">Striga asiatica</name>
    <name type="common">Asiatic witchweed</name>
    <name type="synonym">Buchnera asiatica</name>
    <dbReference type="NCBI Taxonomy" id="4170"/>
    <lineage>
        <taxon>Eukaryota</taxon>
        <taxon>Viridiplantae</taxon>
        <taxon>Streptophyta</taxon>
        <taxon>Embryophyta</taxon>
        <taxon>Tracheophyta</taxon>
        <taxon>Spermatophyta</taxon>
        <taxon>Magnoliopsida</taxon>
        <taxon>eudicotyledons</taxon>
        <taxon>Gunneridae</taxon>
        <taxon>Pentapetalae</taxon>
        <taxon>asterids</taxon>
        <taxon>lamiids</taxon>
        <taxon>Lamiales</taxon>
        <taxon>Orobanchaceae</taxon>
        <taxon>Buchnereae</taxon>
        <taxon>Striga</taxon>
    </lineage>
</organism>
<gene>
    <name evidence="2" type="ORF">STAS_06799</name>
</gene>